<evidence type="ECO:0000259" key="3">
    <source>
        <dbReference type="SMART" id="SM00642"/>
    </source>
</evidence>
<geneLocation type="plasmid" evidence="5">
    <name>ptpro1</name>
</geneLocation>
<keyword evidence="4" id="KW-0378">Hydrolase</keyword>
<keyword evidence="4" id="KW-0614">Plasmid</keyword>
<dbReference type="Pfam" id="PF00128">
    <property type="entry name" value="Alpha-amylase"/>
    <property type="match status" value="1"/>
</dbReference>
<organism evidence="4 5">
    <name type="scientific">Salipiger profundus</name>
    <dbReference type="NCBI Taxonomy" id="1229727"/>
    <lineage>
        <taxon>Bacteria</taxon>
        <taxon>Pseudomonadati</taxon>
        <taxon>Pseudomonadota</taxon>
        <taxon>Alphaproteobacteria</taxon>
        <taxon>Rhodobacterales</taxon>
        <taxon>Roseobacteraceae</taxon>
        <taxon>Salipiger</taxon>
    </lineage>
</organism>
<dbReference type="KEGG" id="tpro:Ga0080559_TMP385"/>
<evidence type="ECO:0000256" key="2">
    <source>
        <dbReference type="SAM" id="MobiDB-lite"/>
    </source>
</evidence>
<name>A0A1U7DCL8_9RHOB</name>
<dbReference type="PANTHER" id="PTHR10357">
    <property type="entry name" value="ALPHA-AMYLASE FAMILY MEMBER"/>
    <property type="match status" value="1"/>
</dbReference>
<evidence type="ECO:0000256" key="1">
    <source>
        <dbReference type="ARBA" id="ARBA00008061"/>
    </source>
</evidence>
<dbReference type="EC" id="3.2.1.20" evidence="4"/>
<keyword evidence="4" id="KW-0326">Glycosidase</keyword>
<dbReference type="PANTHER" id="PTHR10357:SF179">
    <property type="entry name" value="NEUTRAL AND BASIC AMINO ACID TRANSPORT PROTEIN RBAT"/>
    <property type="match status" value="1"/>
</dbReference>
<dbReference type="InterPro" id="IPR006047">
    <property type="entry name" value="GH13_cat_dom"/>
</dbReference>
<dbReference type="Gene3D" id="3.90.400.10">
    <property type="entry name" value="Oligo-1,6-glucosidase, Domain 2"/>
    <property type="match status" value="1"/>
</dbReference>
<accession>A0A1U7DCL8</accession>
<dbReference type="RefSeq" id="WP_076625618.1">
    <property type="nucleotide sequence ID" value="NZ_CP014797.1"/>
</dbReference>
<dbReference type="Gene3D" id="3.20.20.80">
    <property type="entry name" value="Glycosidases"/>
    <property type="match status" value="1"/>
</dbReference>
<dbReference type="AlphaFoldDB" id="A0A1U7DCL8"/>
<gene>
    <name evidence="4" type="ORF">Ga0080559_TMP385</name>
</gene>
<dbReference type="GO" id="GO:0004558">
    <property type="term" value="F:alpha-1,4-glucosidase activity"/>
    <property type="evidence" value="ECO:0007669"/>
    <property type="project" value="UniProtKB-EC"/>
</dbReference>
<feature type="region of interest" description="Disordered" evidence="2">
    <location>
        <begin position="211"/>
        <end position="244"/>
    </location>
</feature>
<reference evidence="4 5" key="1">
    <citation type="submission" date="2016-03" db="EMBL/GenBank/DDBJ databases">
        <title>Deep-sea bacteria in the southern Pacific.</title>
        <authorList>
            <person name="Tang K."/>
        </authorList>
    </citation>
    <scope>NUCLEOTIDE SEQUENCE [LARGE SCALE GENOMIC DNA]</scope>
    <source>
        <strain evidence="4 5">JLT2016</strain>
        <plasmid evidence="5">Plasmid ptpro1</plasmid>
    </source>
</reference>
<dbReference type="InterPro" id="IPR045857">
    <property type="entry name" value="O16G_dom_2"/>
</dbReference>
<dbReference type="GO" id="GO:0004556">
    <property type="term" value="F:alpha-amylase activity"/>
    <property type="evidence" value="ECO:0007669"/>
    <property type="project" value="TreeGrafter"/>
</dbReference>
<dbReference type="InterPro" id="IPR017853">
    <property type="entry name" value="GH"/>
</dbReference>
<protein>
    <submittedName>
        <fullName evidence="4">Alpha-glucosidase</fullName>
        <ecNumber evidence="4">3.2.1.20</ecNumber>
    </submittedName>
</protein>
<keyword evidence="5" id="KW-1185">Reference proteome</keyword>
<comment type="similarity">
    <text evidence="1">Belongs to the glycosyl hydrolase 13 family.</text>
</comment>
<evidence type="ECO:0000313" key="4">
    <source>
        <dbReference type="EMBL" id="APX25868.1"/>
    </source>
</evidence>
<dbReference type="GO" id="GO:0009313">
    <property type="term" value="P:oligosaccharide catabolic process"/>
    <property type="evidence" value="ECO:0007669"/>
    <property type="project" value="TreeGrafter"/>
</dbReference>
<dbReference type="SUPFAM" id="SSF51445">
    <property type="entry name" value="(Trans)glycosidases"/>
    <property type="match status" value="1"/>
</dbReference>
<dbReference type="Proteomes" id="UP000186559">
    <property type="component" value="Plasmid pTPRO1"/>
</dbReference>
<evidence type="ECO:0000313" key="5">
    <source>
        <dbReference type="Proteomes" id="UP000186559"/>
    </source>
</evidence>
<feature type="compositionally biased region" description="Basic and acidic residues" evidence="2">
    <location>
        <begin position="211"/>
        <end position="225"/>
    </location>
</feature>
<sequence>MPDRLVNPAIYEIYPRSFHDSTGSGEGDLNGITGKLEHVRDLGVDAIWLAPFYPSPRVDGGYDVRDHRAVDPRLGSLEDFDRLLARAHELGLAVLIDMVFKHTSVDHTWFRAALDGDTEAAARYVFRDPKPDGTPPTNWIGYFGTPAWSWAHQRQQYYLHEYHRGQPSVNHRNPEVMAEQQAIMAFWKARGVDGFRFDAVTSWFHDEKLRDNPAAAPEDRPRIDGLPHSPYNRQRHRRDMQEGEGRDRMTLIREWAGDEMFLIGENNFGLASVEISQGYTGPGRLDACYTTDTVRCGTSPRLWSAMLDKTNGTWRLPWWFSSHDQARATTRLWDDHPGAPAFLAALLAVLPGSVMIYQGEELGLPQPDVRRAESEDPFDRAFWPDGPGRSGARVPIPWDETPETFGFTRGTPWLPMRWLEGISVRAQEGSETSTLARYRAALRIRRDHGLASPRELTHRQEGRRLQLTAHTEVSTIEAVFDFDDLTFEIRTGETVLMSDACRTPGARRAG</sequence>
<dbReference type="EMBL" id="CP014797">
    <property type="protein sequence ID" value="APX25868.1"/>
    <property type="molecule type" value="Genomic_DNA"/>
</dbReference>
<feature type="domain" description="Glycosyl hydrolase family 13 catalytic" evidence="3">
    <location>
        <begin position="12"/>
        <end position="393"/>
    </location>
</feature>
<proteinExistence type="inferred from homology"/>
<dbReference type="SMART" id="SM00642">
    <property type="entry name" value="Aamy"/>
    <property type="match status" value="1"/>
</dbReference>